<dbReference type="RefSeq" id="WP_188826843.1">
    <property type="nucleotide sequence ID" value="NZ_BMMW01000001.1"/>
</dbReference>
<feature type="transmembrane region" description="Helical" evidence="5">
    <location>
        <begin position="243"/>
        <end position="264"/>
    </location>
</feature>
<dbReference type="InterPro" id="IPR011701">
    <property type="entry name" value="MFS"/>
</dbReference>
<evidence type="ECO:0000256" key="2">
    <source>
        <dbReference type="ARBA" id="ARBA00022692"/>
    </source>
</evidence>
<feature type="transmembrane region" description="Helical" evidence="5">
    <location>
        <begin position="338"/>
        <end position="358"/>
    </location>
</feature>
<evidence type="ECO:0000313" key="8">
    <source>
        <dbReference type="Proteomes" id="UP000612956"/>
    </source>
</evidence>
<feature type="transmembrane region" description="Helical" evidence="5">
    <location>
        <begin position="364"/>
        <end position="383"/>
    </location>
</feature>
<keyword evidence="2 5" id="KW-0812">Transmembrane</keyword>
<dbReference type="EMBL" id="BMMW01000001">
    <property type="protein sequence ID" value="GGK34233.1"/>
    <property type="molecule type" value="Genomic_DNA"/>
</dbReference>
<dbReference type="InterPro" id="IPR036259">
    <property type="entry name" value="MFS_trans_sf"/>
</dbReference>
<comment type="subcellular location">
    <subcellularLocation>
        <location evidence="1">Cell membrane</location>
        <topology evidence="1">Multi-pass membrane protein</topology>
    </subcellularLocation>
</comment>
<feature type="transmembrane region" description="Helical" evidence="5">
    <location>
        <begin position="217"/>
        <end position="237"/>
    </location>
</feature>
<feature type="transmembrane region" description="Helical" evidence="5">
    <location>
        <begin position="101"/>
        <end position="121"/>
    </location>
</feature>
<feature type="transmembrane region" description="Helical" evidence="5">
    <location>
        <begin position="276"/>
        <end position="293"/>
    </location>
</feature>
<dbReference type="Pfam" id="PF07690">
    <property type="entry name" value="MFS_1"/>
    <property type="match status" value="1"/>
</dbReference>
<dbReference type="GO" id="GO:0022857">
    <property type="term" value="F:transmembrane transporter activity"/>
    <property type="evidence" value="ECO:0007669"/>
    <property type="project" value="InterPro"/>
</dbReference>
<evidence type="ECO:0000259" key="6">
    <source>
        <dbReference type="PROSITE" id="PS50850"/>
    </source>
</evidence>
<feature type="transmembrane region" description="Helical" evidence="5">
    <location>
        <begin position="133"/>
        <end position="156"/>
    </location>
</feature>
<dbReference type="InterPro" id="IPR020846">
    <property type="entry name" value="MFS_dom"/>
</dbReference>
<dbReference type="PANTHER" id="PTHR42910">
    <property type="entry name" value="TRANSPORTER SCO4007-RELATED"/>
    <property type="match status" value="1"/>
</dbReference>
<reference evidence="7" key="2">
    <citation type="submission" date="2020-09" db="EMBL/GenBank/DDBJ databases">
        <authorList>
            <person name="Sun Q."/>
            <person name="Zhou Y."/>
        </authorList>
    </citation>
    <scope>NUCLEOTIDE SEQUENCE</scope>
    <source>
        <strain evidence="7">CGMCC 4.7278</strain>
    </source>
</reference>
<dbReference type="PANTHER" id="PTHR42910:SF1">
    <property type="entry name" value="MAJOR FACILITATOR SUPERFAMILY (MFS) PROFILE DOMAIN-CONTAINING PROTEIN"/>
    <property type="match status" value="1"/>
</dbReference>
<feature type="transmembrane region" description="Helical" evidence="5">
    <location>
        <begin position="162"/>
        <end position="182"/>
    </location>
</feature>
<dbReference type="CDD" id="cd17324">
    <property type="entry name" value="MFS_NepI_like"/>
    <property type="match status" value="1"/>
</dbReference>
<evidence type="ECO:0000256" key="3">
    <source>
        <dbReference type="ARBA" id="ARBA00022989"/>
    </source>
</evidence>
<name>A0A917Q7Q7_9NOCA</name>
<accession>A0A917Q7Q7</accession>
<gene>
    <name evidence="7" type="ORF">GCM10011591_02450</name>
</gene>
<comment type="caution">
    <text evidence="7">The sequence shown here is derived from an EMBL/GenBank/DDBJ whole genome shotgun (WGS) entry which is preliminary data.</text>
</comment>
<feature type="transmembrane region" description="Helical" evidence="5">
    <location>
        <begin position="299"/>
        <end position="317"/>
    </location>
</feature>
<dbReference type="SUPFAM" id="SSF103473">
    <property type="entry name" value="MFS general substrate transporter"/>
    <property type="match status" value="1"/>
</dbReference>
<organism evidence="7 8">
    <name type="scientific">Nocardia camponoti</name>
    <dbReference type="NCBI Taxonomy" id="1616106"/>
    <lineage>
        <taxon>Bacteria</taxon>
        <taxon>Bacillati</taxon>
        <taxon>Actinomycetota</taxon>
        <taxon>Actinomycetes</taxon>
        <taxon>Mycobacteriales</taxon>
        <taxon>Nocardiaceae</taxon>
        <taxon>Nocardia</taxon>
    </lineage>
</organism>
<dbReference type="Gene3D" id="1.20.1250.20">
    <property type="entry name" value="MFS general substrate transporter like domains"/>
    <property type="match status" value="1"/>
</dbReference>
<dbReference type="AlphaFoldDB" id="A0A917Q7Q7"/>
<keyword evidence="4 5" id="KW-0472">Membrane</keyword>
<feature type="domain" description="Major facilitator superfamily (MFS) profile" evidence="6">
    <location>
        <begin position="9"/>
        <end position="400"/>
    </location>
</feature>
<evidence type="ECO:0000256" key="1">
    <source>
        <dbReference type="ARBA" id="ARBA00004651"/>
    </source>
</evidence>
<evidence type="ECO:0000313" key="7">
    <source>
        <dbReference type="EMBL" id="GGK34233.1"/>
    </source>
</evidence>
<feature type="transmembrane region" description="Helical" evidence="5">
    <location>
        <begin position="12"/>
        <end position="30"/>
    </location>
</feature>
<feature type="transmembrane region" description="Helical" evidence="5">
    <location>
        <begin position="42"/>
        <end position="65"/>
    </location>
</feature>
<keyword evidence="3 5" id="KW-1133">Transmembrane helix</keyword>
<dbReference type="Proteomes" id="UP000612956">
    <property type="component" value="Unassembled WGS sequence"/>
</dbReference>
<protein>
    <submittedName>
        <fullName evidence="7">MFS transporter</fullName>
    </submittedName>
</protein>
<proteinExistence type="predicted"/>
<dbReference type="GO" id="GO:0005886">
    <property type="term" value="C:plasma membrane"/>
    <property type="evidence" value="ECO:0007669"/>
    <property type="project" value="UniProtKB-SubCell"/>
</dbReference>
<evidence type="ECO:0000256" key="5">
    <source>
        <dbReference type="SAM" id="Phobius"/>
    </source>
</evidence>
<keyword evidence="8" id="KW-1185">Reference proteome</keyword>
<dbReference type="PROSITE" id="PS50850">
    <property type="entry name" value="MFS"/>
    <property type="match status" value="1"/>
</dbReference>
<feature type="transmembrane region" description="Helical" evidence="5">
    <location>
        <begin position="77"/>
        <end position="95"/>
    </location>
</feature>
<evidence type="ECO:0000256" key="4">
    <source>
        <dbReference type="ARBA" id="ARBA00023136"/>
    </source>
</evidence>
<reference evidence="7" key="1">
    <citation type="journal article" date="2014" name="Int. J. Syst. Evol. Microbiol.">
        <title>Complete genome sequence of Corynebacterium casei LMG S-19264T (=DSM 44701T), isolated from a smear-ripened cheese.</title>
        <authorList>
            <consortium name="US DOE Joint Genome Institute (JGI-PGF)"/>
            <person name="Walter F."/>
            <person name="Albersmeier A."/>
            <person name="Kalinowski J."/>
            <person name="Ruckert C."/>
        </authorList>
    </citation>
    <scope>NUCLEOTIDE SEQUENCE</scope>
    <source>
        <strain evidence="7">CGMCC 4.7278</strain>
    </source>
</reference>
<sequence>MVERNMRLRGIVLTLSIVVGATVSNIYYAQPLSGTMMDAFHVSALAIGVVLASIQIGFAVGLAFVVPLGDISDCRKLCSILLIACGVSLLGMSLAPNIYLLVSFGVMTGVASSVVHILVPYASKLAPVEQRGAVVGTVMTGLFTGILLSRTVAGLISDYYGWRWVFGVAAAVTFTQAAVVTARLPRSQPTAGLSYRDLVSSVFELVKRHRELRVRMLYGGLEFAAFSAFWSTVGIVLRDRYGWSDASIGLFALIGVAGIAVARVAGRLVDMNWQRGLTGGFLAVIAISFAVLGTDNITGMIGVFVGAVLLDFAVQGLQVTNQSVVFSLEENAQSRINTAYMTAYFCAGAVGSATAAVAYSLGGWRAVCFCGSLFPLLGLAVWLGESPRFHSSADSKVVQT</sequence>